<dbReference type="Gene3D" id="2.40.10.220">
    <property type="entry name" value="predicted glycosyltransferase like domains"/>
    <property type="match status" value="1"/>
</dbReference>
<evidence type="ECO:0000256" key="6">
    <source>
        <dbReference type="ARBA" id="ARBA00023136"/>
    </source>
</evidence>
<dbReference type="PANTHER" id="PTHR43867:SF2">
    <property type="entry name" value="CELLULOSE SYNTHASE CATALYTIC SUBUNIT A [UDP-FORMING]"/>
    <property type="match status" value="1"/>
</dbReference>
<keyword evidence="3 11" id="KW-0808">Transferase</keyword>
<feature type="domain" description="Glycosyltransferase 2-like" evidence="8">
    <location>
        <begin position="111"/>
        <end position="213"/>
    </location>
</feature>
<dbReference type="SUPFAM" id="SSF53448">
    <property type="entry name" value="Nucleotide-diphospho-sugar transferases"/>
    <property type="match status" value="1"/>
</dbReference>
<dbReference type="Pfam" id="PF07238">
    <property type="entry name" value="PilZ"/>
    <property type="match status" value="1"/>
</dbReference>
<feature type="transmembrane region" description="Helical" evidence="7">
    <location>
        <begin position="491"/>
        <end position="513"/>
    </location>
</feature>
<dbReference type="InterPro" id="IPR009875">
    <property type="entry name" value="PilZ_domain"/>
</dbReference>
<keyword evidence="6 7" id="KW-0472">Membrane</keyword>
<dbReference type="InterPro" id="IPR029044">
    <property type="entry name" value="Nucleotide-diphossugar_trans"/>
</dbReference>
<accession>A0ABT1E7U3</accession>
<feature type="transmembrane region" description="Helical" evidence="7">
    <location>
        <begin position="385"/>
        <end position="409"/>
    </location>
</feature>
<dbReference type="EC" id="2.4.-.-" evidence="11"/>
<name>A0ABT1E7U3_9FIRM</name>
<gene>
    <name evidence="11" type="ORF">NK125_01350</name>
</gene>
<feature type="domain" description="PilZ" evidence="9">
    <location>
        <begin position="551"/>
        <end position="652"/>
    </location>
</feature>
<dbReference type="PANTHER" id="PTHR43867">
    <property type="entry name" value="CELLULOSE SYNTHASE CATALYTIC SUBUNIT A [UDP-FORMING]"/>
    <property type="match status" value="1"/>
</dbReference>
<evidence type="ECO:0000256" key="5">
    <source>
        <dbReference type="ARBA" id="ARBA00022989"/>
    </source>
</evidence>
<dbReference type="EMBL" id="JAMZFW010000001">
    <property type="protein sequence ID" value="MCP1101057.1"/>
    <property type="molecule type" value="Genomic_DNA"/>
</dbReference>
<evidence type="ECO:0000256" key="1">
    <source>
        <dbReference type="ARBA" id="ARBA00004141"/>
    </source>
</evidence>
<proteinExistence type="predicted"/>
<keyword evidence="2 11" id="KW-0328">Glycosyltransferase</keyword>
<evidence type="ECO:0000256" key="2">
    <source>
        <dbReference type="ARBA" id="ARBA00022676"/>
    </source>
</evidence>
<feature type="domain" description="Glycosyltransferase 2-like" evidence="10">
    <location>
        <begin position="232"/>
        <end position="422"/>
    </location>
</feature>
<evidence type="ECO:0000259" key="9">
    <source>
        <dbReference type="Pfam" id="PF07238"/>
    </source>
</evidence>
<dbReference type="InterPro" id="IPR001173">
    <property type="entry name" value="Glyco_trans_2-like"/>
</dbReference>
<reference evidence="11 12" key="1">
    <citation type="journal article" date="2022" name="Genome Biol. Evol.">
        <title>Host diet, physiology and behaviors set the stage for Lachnospiraceae cladogenesis.</title>
        <authorList>
            <person name="Vera-Ponce De Leon A."/>
            <person name="Schneider M."/>
            <person name="Jahnes B.C."/>
            <person name="Sadowski V."/>
            <person name="Camuy-Velez L.A."/>
            <person name="Duan J."/>
            <person name="Sabree Z.L."/>
        </authorList>
    </citation>
    <scope>NUCLEOTIDE SEQUENCE [LARGE SCALE GENOMIC DNA]</scope>
    <source>
        <strain evidence="11 12">PAL113</strain>
    </source>
</reference>
<keyword evidence="12" id="KW-1185">Reference proteome</keyword>
<evidence type="ECO:0000313" key="11">
    <source>
        <dbReference type="EMBL" id="MCP1101057.1"/>
    </source>
</evidence>
<dbReference type="GO" id="GO:0016757">
    <property type="term" value="F:glycosyltransferase activity"/>
    <property type="evidence" value="ECO:0007669"/>
    <property type="project" value="UniProtKB-KW"/>
</dbReference>
<dbReference type="CDD" id="cd06421">
    <property type="entry name" value="CESA_CelA_like"/>
    <property type="match status" value="1"/>
</dbReference>
<dbReference type="SUPFAM" id="SSF141371">
    <property type="entry name" value="PilZ domain-like"/>
    <property type="match status" value="1"/>
</dbReference>
<evidence type="ECO:0000256" key="4">
    <source>
        <dbReference type="ARBA" id="ARBA00022692"/>
    </source>
</evidence>
<evidence type="ECO:0000259" key="10">
    <source>
        <dbReference type="Pfam" id="PF13632"/>
    </source>
</evidence>
<feature type="transmembrane region" description="Helical" evidence="7">
    <location>
        <begin position="61"/>
        <end position="84"/>
    </location>
</feature>
<feature type="transmembrane region" description="Helical" evidence="7">
    <location>
        <begin position="525"/>
        <end position="545"/>
    </location>
</feature>
<comment type="subcellular location">
    <subcellularLocation>
        <location evidence="1">Membrane</location>
        <topology evidence="1">Multi-pass membrane protein</topology>
    </subcellularLocation>
</comment>
<comment type="caution">
    <text evidence="11">The sequence shown here is derived from an EMBL/GenBank/DDBJ whole genome shotgun (WGS) entry which is preliminary data.</text>
</comment>
<dbReference type="Pfam" id="PF00535">
    <property type="entry name" value="Glycos_transf_2"/>
    <property type="match status" value="1"/>
</dbReference>
<evidence type="ECO:0000313" key="12">
    <source>
        <dbReference type="Proteomes" id="UP001523566"/>
    </source>
</evidence>
<dbReference type="InterPro" id="IPR050321">
    <property type="entry name" value="Glycosyltr_2/OpgH_subfam"/>
</dbReference>
<protein>
    <submittedName>
        <fullName evidence="11">Glycosyltransferase</fullName>
        <ecNumber evidence="11">2.4.-.-</ecNumber>
    </submittedName>
</protein>
<evidence type="ECO:0000259" key="8">
    <source>
        <dbReference type="Pfam" id="PF00535"/>
    </source>
</evidence>
<evidence type="ECO:0000256" key="3">
    <source>
        <dbReference type="ARBA" id="ARBA00022679"/>
    </source>
</evidence>
<dbReference type="RefSeq" id="WP_262064839.1">
    <property type="nucleotide sequence ID" value="NZ_JAMXOD010000001.1"/>
</dbReference>
<feature type="transmembrane region" description="Helical" evidence="7">
    <location>
        <begin position="36"/>
        <end position="55"/>
    </location>
</feature>
<keyword evidence="4 7" id="KW-0812">Transmembrane</keyword>
<sequence length="797" mass="92235">MSAGSELRKRIPYKRTPYKRWPLKGVTKHISIRHKILLYLTMAVVFIYLGWRIFFTMPFRFGLLSSILGIILLLAEMASFTVTLSNFREATHYVVPYLPPIPEDWYPEVDVFVTTHNEEVELLYRTLNGCTFMEYPDKSKVHIWLCDDNNRQEMKDLADSLGVGYIGMEEKNKHAKAGNLNNALNKTSAPLVVTFDADMIPKEEFLTKIVPYFFLPKMEVDEEGTWRILEEDEIDEEYKIGFIQSPQSFYNPDLFQYNLYSERNIPNEQDYFFTQVNVAKNNDNISSYAGSNTMLSREALETVGGFAWESITEDFLTGLMILQAGYRNLAIPDQLAHGLCPETISSFVSQRDRWTRGNIQCFRLVRVWTSRTLNFWQKFELTGSLCYWFGFLGRLVFILSPIIAVLFKVQLVNTTIFHAFIFSLPVYVLYYFSTRILSDNTRSNHWSHVVDTIMAPYLSMPAILETIGFKQKKFVVTDKSKSKDIQQWRKFLYTIPHALLLILNLITVAFILYQSITTTGLYNPIVLFWLLSGTKDLIFAIFFMMGRTNYRNAERYYVKMPVTVRSNDLTHEGETADISHTGMSVVFSQPINSRPDSIVEITVGNEEYSATMKCRVANVNRRPDDAGGGYKYGFIIEDIDEENKRQFYQIVYNRAHPLPKTFKKSSSVFDDVRTNIQRRTKKTVRNYRKMPRFIVDMPFRIDGGSQGVLMDFNYEFAKLKMADKVEPTDIITLEWEGKLKLILTPASNSEIQDLYQVINYKELLGDAAFIPLVEKWQGMNQRGEANKPIGTGVITQI</sequence>
<dbReference type="Pfam" id="PF13632">
    <property type="entry name" value="Glyco_trans_2_3"/>
    <property type="match status" value="1"/>
</dbReference>
<feature type="transmembrane region" description="Helical" evidence="7">
    <location>
        <begin position="415"/>
        <end position="432"/>
    </location>
</feature>
<evidence type="ECO:0000256" key="7">
    <source>
        <dbReference type="SAM" id="Phobius"/>
    </source>
</evidence>
<organism evidence="11 12">
    <name type="scientific">Aequitasia blattaphilus</name>
    <dbReference type="NCBI Taxonomy" id="2949332"/>
    <lineage>
        <taxon>Bacteria</taxon>
        <taxon>Bacillati</taxon>
        <taxon>Bacillota</taxon>
        <taxon>Clostridia</taxon>
        <taxon>Lachnospirales</taxon>
        <taxon>Lachnospiraceae</taxon>
        <taxon>Aequitasia</taxon>
    </lineage>
</organism>
<dbReference type="Proteomes" id="UP001523566">
    <property type="component" value="Unassembled WGS sequence"/>
</dbReference>
<keyword evidence="5 7" id="KW-1133">Transmembrane helix</keyword>
<dbReference type="Gene3D" id="3.90.550.10">
    <property type="entry name" value="Spore Coat Polysaccharide Biosynthesis Protein SpsA, Chain A"/>
    <property type="match status" value="1"/>
</dbReference>